<evidence type="ECO:0000256" key="1">
    <source>
        <dbReference type="ARBA" id="ARBA00004970"/>
    </source>
</evidence>
<dbReference type="NCBIfam" id="TIGR01856">
    <property type="entry name" value="hisJ_fam"/>
    <property type="match status" value="1"/>
</dbReference>
<gene>
    <name evidence="10" type="ORF">KDK92_08365</name>
</gene>
<comment type="catalytic activity">
    <reaction evidence="7 8">
        <text>L-histidinol phosphate + H2O = L-histidinol + phosphate</text>
        <dbReference type="Rhea" id="RHEA:14465"/>
        <dbReference type="ChEBI" id="CHEBI:15377"/>
        <dbReference type="ChEBI" id="CHEBI:43474"/>
        <dbReference type="ChEBI" id="CHEBI:57699"/>
        <dbReference type="ChEBI" id="CHEBI:57980"/>
        <dbReference type="EC" id="3.1.3.15"/>
    </reaction>
</comment>
<name>A0A9J6P0M8_9CLOT</name>
<protein>
    <recommendedName>
        <fullName evidence="3 8">Histidinol-phosphatase</fullName>
        <shortName evidence="8">HolPase</shortName>
        <ecNumber evidence="3 8">3.1.3.15</ecNumber>
    </recommendedName>
</protein>
<evidence type="ECO:0000259" key="9">
    <source>
        <dbReference type="SMART" id="SM00481"/>
    </source>
</evidence>
<keyword evidence="5 8" id="KW-0378">Hydrolase</keyword>
<keyword evidence="4 8" id="KW-0028">Amino-acid biosynthesis</keyword>
<dbReference type="Proteomes" id="UP001056429">
    <property type="component" value="Unassembled WGS sequence"/>
</dbReference>
<dbReference type="Gene3D" id="3.20.20.140">
    <property type="entry name" value="Metal-dependent hydrolases"/>
    <property type="match status" value="1"/>
</dbReference>
<evidence type="ECO:0000256" key="2">
    <source>
        <dbReference type="ARBA" id="ARBA00009152"/>
    </source>
</evidence>
<evidence type="ECO:0000256" key="5">
    <source>
        <dbReference type="ARBA" id="ARBA00022801"/>
    </source>
</evidence>
<dbReference type="Pfam" id="PF02811">
    <property type="entry name" value="PHP"/>
    <property type="match status" value="1"/>
</dbReference>
<dbReference type="GO" id="GO:0000105">
    <property type="term" value="P:L-histidine biosynthetic process"/>
    <property type="evidence" value="ECO:0007669"/>
    <property type="project" value="UniProtKB-UniRule"/>
</dbReference>
<dbReference type="SMART" id="SM00481">
    <property type="entry name" value="POLIIIAc"/>
    <property type="match status" value="1"/>
</dbReference>
<feature type="domain" description="Polymerase/histidinol phosphatase N-terminal" evidence="9">
    <location>
        <begin position="2"/>
        <end position="77"/>
    </location>
</feature>
<dbReference type="EC" id="3.1.3.15" evidence="3 8"/>
<keyword evidence="6 8" id="KW-0368">Histidine biosynthesis</keyword>
<dbReference type="SUPFAM" id="SSF89550">
    <property type="entry name" value="PHP domain-like"/>
    <property type="match status" value="1"/>
</dbReference>
<dbReference type="InterPro" id="IPR016195">
    <property type="entry name" value="Pol/histidinol_Pase-like"/>
</dbReference>
<reference evidence="10" key="1">
    <citation type="journal article" date="2021" name="mSystems">
        <title>Bacteria and Archaea Synergistically Convert Glycine Betaine to Biogenic Methane in the Formosa Cold Seep of the South China Sea.</title>
        <authorList>
            <person name="Li L."/>
            <person name="Zhang W."/>
            <person name="Zhang S."/>
            <person name="Song L."/>
            <person name="Sun Q."/>
            <person name="Zhang H."/>
            <person name="Xiang H."/>
            <person name="Dong X."/>
        </authorList>
    </citation>
    <scope>NUCLEOTIDE SEQUENCE</scope>
    <source>
        <strain evidence="10">ZWT</strain>
    </source>
</reference>
<dbReference type="InterPro" id="IPR003141">
    <property type="entry name" value="Pol/His_phosphatase_N"/>
</dbReference>
<dbReference type="GO" id="GO:0004401">
    <property type="term" value="F:histidinol-phosphatase activity"/>
    <property type="evidence" value="ECO:0007669"/>
    <property type="project" value="UniProtKB-UniRule"/>
</dbReference>
<proteinExistence type="inferred from homology"/>
<dbReference type="AlphaFoldDB" id="A0A9J6P0M8"/>
<dbReference type="PANTHER" id="PTHR21039">
    <property type="entry name" value="HISTIDINOL PHOSPHATASE-RELATED"/>
    <property type="match status" value="1"/>
</dbReference>
<reference evidence="10" key="2">
    <citation type="submission" date="2021-04" db="EMBL/GenBank/DDBJ databases">
        <authorList>
            <person name="Dong X."/>
        </authorList>
    </citation>
    <scope>NUCLEOTIDE SEQUENCE</scope>
    <source>
        <strain evidence="10">ZWT</strain>
    </source>
</reference>
<dbReference type="NCBIfam" id="NF004086">
    <property type="entry name" value="PRK05588.1"/>
    <property type="match status" value="1"/>
</dbReference>
<evidence type="ECO:0000256" key="4">
    <source>
        <dbReference type="ARBA" id="ARBA00022605"/>
    </source>
</evidence>
<keyword evidence="11" id="KW-1185">Reference proteome</keyword>
<evidence type="ECO:0000256" key="6">
    <source>
        <dbReference type="ARBA" id="ARBA00023102"/>
    </source>
</evidence>
<evidence type="ECO:0000256" key="8">
    <source>
        <dbReference type="RuleBase" id="RU366003"/>
    </source>
</evidence>
<comment type="similarity">
    <text evidence="2 8">Belongs to the PHP hydrolase family. HisK subfamily.</text>
</comment>
<sequence length="259" mass="30015">MFDSHVHTDFSGDSDMKIADAIKRADELGIGLVITDHMDINDYIKNRSGFDVDKFFEAYTKLRSDKLLLGIELGLREEAVERNVHLVNNYDFDFILGSTHAPYASKHEYEFFDAEVYVGKSKREAYEEYFRSMIRGVKENEYIDSLAHIDYIARYSRYDDKELYYNEYKPLIDEVLKEVALREKSMEISTRRIGNKTSADELMKIYKRFRELGGETVTIGSDGHYPGAIGANLKSGLEMAEACGLKPVYYKKRKIHFIK</sequence>
<organism evidence="10 11">
    <name type="scientific">Oceanirhabdus seepicola</name>
    <dbReference type="NCBI Taxonomy" id="2828781"/>
    <lineage>
        <taxon>Bacteria</taxon>
        <taxon>Bacillati</taxon>
        <taxon>Bacillota</taxon>
        <taxon>Clostridia</taxon>
        <taxon>Eubacteriales</taxon>
        <taxon>Clostridiaceae</taxon>
        <taxon>Oceanirhabdus</taxon>
    </lineage>
</organism>
<dbReference type="GO" id="GO:0005737">
    <property type="term" value="C:cytoplasm"/>
    <property type="evidence" value="ECO:0007669"/>
    <property type="project" value="TreeGrafter"/>
</dbReference>
<evidence type="ECO:0000256" key="7">
    <source>
        <dbReference type="ARBA" id="ARBA00049158"/>
    </source>
</evidence>
<dbReference type="PANTHER" id="PTHR21039:SF0">
    <property type="entry name" value="HISTIDINOL-PHOSPHATASE"/>
    <property type="match status" value="1"/>
</dbReference>
<comment type="caution">
    <text evidence="10">The sequence shown here is derived from an EMBL/GenBank/DDBJ whole genome shotgun (WGS) entry which is preliminary data.</text>
</comment>
<dbReference type="InterPro" id="IPR004013">
    <property type="entry name" value="PHP_dom"/>
</dbReference>
<comment type="pathway">
    <text evidence="1 8">Amino-acid biosynthesis; L-histidine biosynthesis; L-histidine from 5-phospho-alpha-D-ribose 1-diphosphate: step 8/9.</text>
</comment>
<evidence type="ECO:0000313" key="11">
    <source>
        <dbReference type="Proteomes" id="UP001056429"/>
    </source>
</evidence>
<accession>A0A9J6P0M8</accession>
<evidence type="ECO:0000256" key="3">
    <source>
        <dbReference type="ARBA" id="ARBA00013085"/>
    </source>
</evidence>
<evidence type="ECO:0000313" key="10">
    <source>
        <dbReference type="EMBL" id="MCM1989750.1"/>
    </source>
</evidence>
<dbReference type="InterPro" id="IPR010140">
    <property type="entry name" value="Histidinol_P_phosphatase_HisJ"/>
</dbReference>
<dbReference type="EMBL" id="JAGSOJ010000002">
    <property type="protein sequence ID" value="MCM1989750.1"/>
    <property type="molecule type" value="Genomic_DNA"/>
</dbReference>